<dbReference type="PATRIC" id="fig|1208321.3.peg.596"/>
<gene>
    <name evidence="1" type="ORF">D104_02970</name>
</gene>
<proteinExistence type="predicted"/>
<evidence type="ECO:0000313" key="1">
    <source>
        <dbReference type="EMBL" id="ETI61980.1"/>
    </source>
</evidence>
<keyword evidence="2" id="KW-1185">Reference proteome</keyword>
<dbReference type="OrthoDB" id="9780520at2"/>
<sequence>MFFDRINALVTNDLKALFAKTYDFDEAPQAYQYFSEAKHIDKALIKF</sequence>
<organism evidence="1 2">
    <name type="scientific">Marinomonas profundimaris</name>
    <dbReference type="NCBI Taxonomy" id="1208321"/>
    <lineage>
        <taxon>Bacteria</taxon>
        <taxon>Pseudomonadati</taxon>
        <taxon>Pseudomonadota</taxon>
        <taxon>Gammaproteobacteria</taxon>
        <taxon>Oceanospirillales</taxon>
        <taxon>Oceanospirillaceae</taxon>
        <taxon>Marinomonas</taxon>
    </lineage>
</organism>
<dbReference type="EMBL" id="AYOZ01000003">
    <property type="protein sequence ID" value="ETI61980.1"/>
    <property type="molecule type" value="Genomic_DNA"/>
</dbReference>
<name>W1RYU2_9GAMM</name>
<reference evidence="1 2" key="1">
    <citation type="journal article" date="2014" name="Genome Announc.">
        <title>Draft Genome Sequence of Marinomonas sp. Strain D104, a Polycyclic Aromatic Hydrocarbon-Degrading Bacterium from the Deep-Sea Sediment of the Arctic Ocean.</title>
        <authorList>
            <person name="Dong C."/>
            <person name="Bai X."/>
            <person name="Lai Q."/>
            <person name="Xie Y."/>
            <person name="Chen X."/>
            <person name="Shao Z."/>
        </authorList>
    </citation>
    <scope>NUCLEOTIDE SEQUENCE [LARGE SCALE GENOMIC DNA]</scope>
    <source>
        <strain evidence="1 2">D104</strain>
    </source>
</reference>
<dbReference type="Gene3D" id="3.90.180.10">
    <property type="entry name" value="Medium-chain alcohol dehydrogenases, catalytic domain"/>
    <property type="match status" value="1"/>
</dbReference>
<dbReference type="AlphaFoldDB" id="W1RYU2"/>
<protein>
    <submittedName>
        <fullName evidence="1">Uncharacterized protein</fullName>
    </submittedName>
</protein>
<dbReference type="Proteomes" id="UP000018857">
    <property type="component" value="Unassembled WGS sequence"/>
</dbReference>
<comment type="caution">
    <text evidence="1">The sequence shown here is derived from an EMBL/GenBank/DDBJ whole genome shotgun (WGS) entry which is preliminary data.</text>
</comment>
<dbReference type="RefSeq" id="WP_024022806.1">
    <property type="nucleotide sequence ID" value="NZ_AYOZ01000003.1"/>
</dbReference>
<evidence type="ECO:0000313" key="2">
    <source>
        <dbReference type="Proteomes" id="UP000018857"/>
    </source>
</evidence>
<accession>W1RYU2</accession>